<dbReference type="InterPro" id="IPR017205">
    <property type="entry name" value="Sig_transdc_His_kinase_ChrS"/>
</dbReference>
<dbReference type="Gene3D" id="3.30.565.10">
    <property type="entry name" value="Histidine kinase-like ATPase, C-terminal domain"/>
    <property type="match status" value="1"/>
</dbReference>
<feature type="transmembrane region" description="Helical" evidence="4">
    <location>
        <begin position="152"/>
        <end position="170"/>
    </location>
</feature>
<evidence type="ECO:0000256" key="3">
    <source>
        <dbReference type="ARBA" id="ARBA00023012"/>
    </source>
</evidence>
<dbReference type="InterPro" id="IPR011712">
    <property type="entry name" value="Sig_transdc_His_kin_sub3_dim/P"/>
</dbReference>
<dbReference type="SMART" id="SM00387">
    <property type="entry name" value="HATPase_c"/>
    <property type="match status" value="1"/>
</dbReference>
<dbReference type="EMBL" id="JACSQV010000006">
    <property type="protein sequence ID" value="MBD7918278.1"/>
    <property type="molecule type" value="Genomic_DNA"/>
</dbReference>
<dbReference type="PIRSF" id="PIRSF037434">
    <property type="entry name" value="STHK_ChrS"/>
    <property type="match status" value="1"/>
</dbReference>
<proteinExistence type="predicted"/>
<evidence type="ECO:0000313" key="7">
    <source>
        <dbReference type="Proteomes" id="UP000604241"/>
    </source>
</evidence>
<dbReference type="Gene3D" id="1.20.5.1930">
    <property type="match status" value="1"/>
</dbReference>
<evidence type="ECO:0000256" key="2">
    <source>
        <dbReference type="ARBA" id="ARBA00022777"/>
    </source>
</evidence>
<feature type="transmembrane region" description="Helical" evidence="4">
    <location>
        <begin position="80"/>
        <end position="109"/>
    </location>
</feature>
<feature type="transmembrane region" description="Helical" evidence="4">
    <location>
        <begin position="121"/>
        <end position="140"/>
    </location>
</feature>
<comment type="caution">
    <text evidence="6">The sequence shown here is derived from an EMBL/GenBank/DDBJ whole genome shotgun (WGS) entry which is preliminary data.</text>
</comment>
<dbReference type="Pfam" id="PF07730">
    <property type="entry name" value="HisKA_3"/>
    <property type="match status" value="1"/>
</dbReference>
<dbReference type="InterPro" id="IPR050482">
    <property type="entry name" value="Sensor_HK_TwoCompSys"/>
</dbReference>
<keyword evidence="7" id="KW-1185">Reference proteome</keyword>
<feature type="domain" description="Histidine kinase/HSP90-like ATPase" evidence="5">
    <location>
        <begin position="311"/>
        <end position="402"/>
    </location>
</feature>
<dbReference type="InterPro" id="IPR003594">
    <property type="entry name" value="HATPase_dom"/>
</dbReference>
<gene>
    <name evidence="6" type="ORF">H9657_08320</name>
</gene>
<protein>
    <submittedName>
        <fullName evidence="6">Sensor histidine kinase</fullName>
    </submittedName>
</protein>
<feature type="transmembrane region" description="Helical" evidence="4">
    <location>
        <begin position="23"/>
        <end position="42"/>
    </location>
</feature>
<evidence type="ECO:0000256" key="4">
    <source>
        <dbReference type="SAM" id="Phobius"/>
    </source>
</evidence>
<keyword evidence="2 6" id="KW-0418">Kinase</keyword>
<name>A0ABR8QCY3_9CELL</name>
<organism evidence="6 7">
    <name type="scientific">Cellulomonas avistercoris</name>
    <dbReference type="NCBI Taxonomy" id="2762242"/>
    <lineage>
        <taxon>Bacteria</taxon>
        <taxon>Bacillati</taxon>
        <taxon>Actinomycetota</taxon>
        <taxon>Actinomycetes</taxon>
        <taxon>Micrococcales</taxon>
        <taxon>Cellulomonadaceae</taxon>
        <taxon>Cellulomonas</taxon>
    </lineage>
</organism>
<keyword evidence="4" id="KW-0472">Membrane</keyword>
<dbReference type="InterPro" id="IPR036890">
    <property type="entry name" value="HATPase_C_sf"/>
</dbReference>
<dbReference type="Proteomes" id="UP000604241">
    <property type="component" value="Unassembled WGS sequence"/>
</dbReference>
<accession>A0ABR8QCY3</accession>
<sequence>MSTADAQAGPGPVTRHGFWLRMLVMYDLVFVGMSAVYLVAVLTQAAGFADALVAVSTMLVLALAYVLVGRRAAQRGSARLADGYLAVLVVVVVVQVANGDIGSVLLFLAYTQIWFFARTRVAGVVWAVALTAAITVAAVLRVGATGQEVTEIAAQFGTALMFAVVLGLWITQIAEQSEERAYLLEELSAAQDALAASHHAAGVVAERERLAAEIHDTLAQGFTSVVMLAQTASVELARDHHDRVAARLESIEGVARDNLAEARALVAAFAPPDLQDGTLADALARLAARFGTETGLRVDVVDDAGDTAGAEAQVVLLRAAQEALANVRRHADATHVTLRLARVGPEVVLEVVDDGRGLAADVPEGNGLRGMRARADAAGGTLDVTAAPGRGTRVRLQVPAGSS</sequence>
<dbReference type="PANTHER" id="PTHR24421">
    <property type="entry name" value="NITRATE/NITRITE SENSOR PROTEIN NARX-RELATED"/>
    <property type="match status" value="1"/>
</dbReference>
<dbReference type="Pfam" id="PF02518">
    <property type="entry name" value="HATPase_c"/>
    <property type="match status" value="1"/>
</dbReference>
<keyword evidence="4" id="KW-0812">Transmembrane</keyword>
<dbReference type="GO" id="GO:0016301">
    <property type="term" value="F:kinase activity"/>
    <property type="evidence" value="ECO:0007669"/>
    <property type="project" value="UniProtKB-KW"/>
</dbReference>
<dbReference type="CDD" id="cd16917">
    <property type="entry name" value="HATPase_UhpB-NarQ-NarX-like"/>
    <property type="match status" value="1"/>
</dbReference>
<evidence type="ECO:0000256" key="1">
    <source>
        <dbReference type="ARBA" id="ARBA00022679"/>
    </source>
</evidence>
<keyword evidence="4" id="KW-1133">Transmembrane helix</keyword>
<feature type="transmembrane region" description="Helical" evidence="4">
    <location>
        <begin position="48"/>
        <end position="68"/>
    </location>
</feature>
<dbReference type="PANTHER" id="PTHR24421:SF62">
    <property type="entry name" value="SENSORY TRANSDUCTION HISTIDINE KINASE"/>
    <property type="match status" value="1"/>
</dbReference>
<keyword evidence="3" id="KW-0902">Two-component regulatory system</keyword>
<keyword evidence="1" id="KW-0808">Transferase</keyword>
<evidence type="ECO:0000313" key="6">
    <source>
        <dbReference type="EMBL" id="MBD7918278.1"/>
    </source>
</evidence>
<reference evidence="6 7" key="1">
    <citation type="submission" date="2020-08" db="EMBL/GenBank/DDBJ databases">
        <title>A Genomic Blueprint of the Chicken Gut Microbiome.</title>
        <authorList>
            <person name="Gilroy R."/>
            <person name="Ravi A."/>
            <person name="Getino M."/>
            <person name="Pursley I."/>
            <person name="Horton D.L."/>
            <person name="Alikhan N.-F."/>
            <person name="Baker D."/>
            <person name="Gharbi K."/>
            <person name="Hall N."/>
            <person name="Watson M."/>
            <person name="Adriaenssens E.M."/>
            <person name="Foster-Nyarko E."/>
            <person name="Jarju S."/>
            <person name="Secka A."/>
            <person name="Antonio M."/>
            <person name="Oren A."/>
            <person name="Chaudhuri R."/>
            <person name="La Ragione R.M."/>
            <person name="Hildebrand F."/>
            <person name="Pallen M.J."/>
        </authorList>
    </citation>
    <scope>NUCLEOTIDE SEQUENCE [LARGE SCALE GENOMIC DNA]</scope>
    <source>
        <strain evidence="6 7">Sa3CUA2</strain>
    </source>
</reference>
<dbReference type="SUPFAM" id="SSF55874">
    <property type="entry name" value="ATPase domain of HSP90 chaperone/DNA topoisomerase II/histidine kinase"/>
    <property type="match status" value="1"/>
</dbReference>
<evidence type="ECO:0000259" key="5">
    <source>
        <dbReference type="SMART" id="SM00387"/>
    </source>
</evidence>
<dbReference type="RefSeq" id="WP_191782294.1">
    <property type="nucleotide sequence ID" value="NZ_JACSQV010000006.1"/>
</dbReference>